<gene>
    <name evidence="2" type="ORF">AOZ06_05005</name>
</gene>
<feature type="region of interest" description="Disordered" evidence="1">
    <location>
        <begin position="165"/>
        <end position="186"/>
    </location>
</feature>
<reference evidence="2 3" key="1">
    <citation type="submission" date="2015-07" db="EMBL/GenBank/DDBJ databases">
        <title>Genome sequencing of Kibdelosporangium phytohabitans.</title>
        <authorList>
            <person name="Qin S."/>
            <person name="Xing K."/>
        </authorList>
    </citation>
    <scope>NUCLEOTIDE SEQUENCE [LARGE SCALE GENOMIC DNA]</scope>
    <source>
        <strain evidence="2 3">KLBMP1111</strain>
    </source>
</reference>
<feature type="compositionally biased region" description="Acidic residues" evidence="1">
    <location>
        <begin position="171"/>
        <end position="183"/>
    </location>
</feature>
<keyword evidence="3" id="KW-1185">Reference proteome</keyword>
<organism evidence="2 3">
    <name type="scientific">Kibdelosporangium phytohabitans</name>
    <dbReference type="NCBI Taxonomy" id="860235"/>
    <lineage>
        <taxon>Bacteria</taxon>
        <taxon>Bacillati</taxon>
        <taxon>Actinomycetota</taxon>
        <taxon>Actinomycetes</taxon>
        <taxon>Pseudonocardiales</taxon>
        <taxon>Pseudonocardiaceae</taxon>
        <taxon>Kibdelosporangium</taxon>
    </lineage>
</organism>
<sequence>MVSLSVRESCAMGDRKMLFSRRVPTPLHMAVLLRLSGNAGSTAKLTSELADEFAELGWCTPEEYVSTTHDLISGGLADEVPLRVNPLLHTDSDCQRCAAHQQLYEQARREYDRAMARWTAGVSAYPYAPSTATLHLRDCVHTAGAPAAIEPTLRKFAHSHDYPEDRLVLGGDDDAEPEREEDYPGSQWWDRPYGPAPDYGLRALSSGTCLSVREARAWSTTANGRPRNARRCKTCRPIDPFLLDTADTTVLYRAKTHPVELITVEADDGEGVILVQQLAAPPGSAFGWGSASADDRYRTAVHVLTNATLARATESATLPYAEFASTFPGMTSDSALSISRTEVRAWLRDWYDDHPTHPAPAALAVLLDHDLAFRPDPGRLSTSMGLS</sequence>
<name>A0A0N9HPE2_9PSEU</name>
<dbReference type="KEGG" id="kphy:AOZ06_05005"/>
<evidence type="ECO:0000313" key="3">
    <source>
        <dbReference type="Proteomes" id="UP000063699"/>
    </source>
</evidence>
<dbReference type="AlphaFoldDB" id="A0A0N9HPE2"/>
<evidence type="ECO:0000256" key="1">
    <source>
        <dbReference type="SAM" id="MobiDB-lite"/>
    </source>
</evidence>
<dbReference type="STRING" id="860235.AOZ06_05005"/>
<protein>
    <submittedName>
        <fullName evidence="2">Uncharacterized protein</fullName>
    </submittedName>
</protein>
<dbReference type="Proteomes" id="UP000063699">
    <property type="component" value="Chromosome"/>
</dbReference>
<proteinExistence type="predicted"/>
<accession>A0A0N9HPE2</accession>
<evidence type="ECO:0000313" key="2">
    <source>
        <dbReference type="EMBL" id="ALG06366.1"/>
    </source>
</evidence>
<dbReference type="EMBL" id="CP012752">
    <property type="protein sequence ID" value="ALG06366.1"/>
    <property type="molecule type" value="Genomic_DNA"/>
</dbReference>